<dbReference type="KEGG" id="samy:DB32_000765"/>
<dbReference type="PROSITE" id="PS51257">
    <property type="entry name" value="PROKAR_LIPOPROTEIN"/>
    <property type="match status" value="1"/>
</dbReference>
<dbReference type="STRING" id="927083.DB32_000765"/>
<accession>A0A0F6YFG0</accession>
<proteinExistence type="predicted"/>
<name>A0A0F6YFG0_9BACT</name>
<dbReference type="RefSeq" id="WP_157068687.1">
    <property type="nucleotide sequence ID" value="NZ_CP011125.1"/>
</dbReference>
<evidence type="ECO:0008006" key="3">
    <source>
        <dbReference type="Google" id="ProtNLM"/>
    </source>
</evidence>
<evidence type="ECO:0000313" key="2">
    <source>
        <dbReference type="Proteomes" id="UP000034883"/>
    </source>
</evidence>
<evidence type="ECO:0000313" key="1">
    <source>
        <dbReference type="EMBL" id="AKF03616.1"/>
    </source>
</evidence>
<protein>
    <recommendedName>
        <fullName evidence="3">Lipoprotein</fullName>
    </recommendedName>
</protein>
<organism evidence="1 2">
    <name type="scientific">Sandaracinus amylolyticus</name>
    <dbReference type="NCBI Taxonomy" id="927083"/>
    <lineage>
        <taxon>Bacteria</taxon>
        <taxon>Pseudomonadati</taxon>
        <taxon>Myxococcota</taxon>
        <taxon>Polyangia</taxon>
        <taxon>Polyangiales</taxon>
        <taxon>Sandaracinaceae</taxon>
        <taxon>Sandaracinus</taxon>
    </lineage>
</organism>
<dbReference type="Proteomes" id="UP000034883">
    <property type="component" value="Chromosome"/>
</dbReference>
<gene>
    <name evidence="1" type="ORF">DB32_000765</name>
</gene>
<dbReference type="EMBL" id="CP011125">
    <property type="protein sequence ID" value="AKF03616.1"/>
    <property type="molecule type" value="Genomic_DNA"/>
</dbReference>
<dbReference type="AlphaFoldDB" id="A0A0F6YFG0"/>
<keyword evidence="2" id="KW-1185">Reference proteome</keyword>
<reference evidence="1 2" key="1">
    <citation type="submission" date="2015-03" db="EMBL/GenBank/DDBJ databases">
        <title>Genome assembly of Sandaracinus amylolyticus DSM 53668.</title>
        <authorList>
            <person name="Sharma G."/>
            <person name="Subramanian S."/>
        </authorList>
    </citation>
    <scope>NUCLEOTIDE SEQUENCE [LARGE SCALE GENOMIC DNA]</scope>
    <source>
        <strain evidence="1 2">DSM 53668</strain>
    </source>
</reference>
<sequence length="120" mass="12216">MRSRGLILALLVLVACGEDHERADASVATDAARGSDARASTCDDALGSSCEGSSACDGELECQNGRCVVARAGCGGFAGAPCDGELECVYFESTDFGVCVTTAERGCLCERAPSSFSGCE</sequence>